<dbReference type="Pfam" id="PF00254">
    <property type="entry name" value="FKBP_C"/>
    <property type="match status" value="1"/>
</dbReference>
<dbReference type="EC" id="5.2.1.8" evidence="6"/>
<reference evidence="8 9" key="1">
    <citation type="journal article" date="2020" name="Syst. Appl. Microbiol.">
        <title>Arthrospiribacter ruber gen. nov., sp. nov., a novel bacterium isolated from Arthrospira cultures.</title>
        <authorList>
            <person name="Waleron M."/>
            <person name="Misztak A."/>
            <person name="Waleron M.M."/>
            <person name="Furmaniak M."/>
            <person name="Mrozik A."/>
            <person name="Waleron K."/>
        </authorList>
    </citation>
    <scope>NUCLEOTIDE SEQUENCE [LARGE SCALE GENOMIC DNA]</scope>
    <source>
        <strain evidence="8 9">DPMB0001</strain>
    </source>
</reference>
<keyword evidence="4 5" id="KW-0413">Isomerase</keyword>
<evidence type="ECO:0000313" key="9">
    <source>
        <dbReference type="Proteomes" id="UP000727490"/>
    </source>
</evidence>
<comment type="caution">
    <text evidence="8">The sequence shown here is derived from an EMBL/GenBank/DDBJ whole genome shotgun (WGS) entry which is preliminary data.</text>
</comment>
<name>A0A951MEQ4_9BACT</name>
<proteinExistence type="inferred from homology"/>
<dbReference type="PROSITE" id="PS50059">
    <property type="entry name" value="FKBP_PPIASE"/>
    <property type="match status" value="1"/>
</dbReference>
<dbReference type="EMBL" id="RPHB01000007">
    <property type="protein sequence ID" value="MBW3469347.1"/>
    <property type="molecule type" value="Genomic_DNA"/>
</dbReference>
<evidence type="ECO:0000256" key="4">
    <source>
        <dbReference type="ARBA" id="ARBA00023235"/>
    </source>
</evidence>
<dbReference type="GO" id="GO:0003755">
    <property type="term" value="F:peptidyl-prolyl cis-trans isomerase activity"/>
    <property type="evidence" value="ECO:0007669"/>
    <property type="project" value="UniProtKB-UniRule"/>
</dbReference>
<comment type="similarity">
    <text evidence="2 6">Belongs to the FKBP-type PPIase family.</text>
</comment>
<evidence type="ECO:0000313" key="8">
    <source>
        <dbReference type="EMBL" id="MBW3469347.1"/>
    </source>
</evidence>
<dbReference type="PANTHER" id="PTHR43811">
    <property type="entry name" value="FKBP-TYPE PEPTIDYL-PROLYL CIS-TRANS ISOMERASE FKPA"/>
    <property type="match status" value="1"/>
</dbReference>
<evidence type="ECO:0000259" key="7">
    <source>
        <dbReference type="PROSITE" id="PS50059"/>
    </source>
</evidence>
<evidence type="ECO:0000256" key="6">
    <source>
        <dbReference type="RuleBase" id="RU003915"/>
    </source>
</evidence>
<dbReference type="Proteomes" id="UP000727490">
    <property type="component" value="Unassembled WGS sequence"/>
</dbReference>
<protein>
    <recommendedName>
        <fullName evidence="6">Peptidyl-prolyl cis-trans isomerase</fullName>
        <ecNumber evidence="6">5.2.1.8</ecNumber>
    </recommendedName>
</protein>
<evidence type="ECO:0000256" key="1">
    <source>
        <dbReference type="ARBA" id="ARBA00000971"/>
    </source>
</evidence>
<dbReference type="InterPro" id="IPR001179">
    <property type="entry name" value="PPIase_FKBP_dom"/>
</dbReference>
<dbReference type="PROSITE" id="PS51257">
    <property type="entry name" value="PROKAR_LIPOPROTEIN"/>
    <property type="match status" value="1"/>
</dbReference>
<evidence type="ECO:0000256" key="5">
    <source>
        <dbReference type="PROSITE-ProRule" id="PRU00277"/>
    </source>
</evidence>
<dbReference type="RefSeq" id="WP_219292226.1">
    <property type="nucleotide sequence ID" value="NZ_RPHB01000007.1"/>
</dbReference>
<organism evidence="8 9">
    <name type="scientific">Arthrospiribacter ruber</name>
    <dbReference type="NCBI Taxonomy" id="2487934"/>
    <lineage>
        <taxon>Bacteria</taxon>
        <taxon>Pseudomonadati</taxon>
        <taxon>Bacteroidota</taxon>
        <taxon>Cytophagia</taxon>
        <taxon>Cytophagales</taxon>
        <taxon>Cyclobacteriaceae</taxon>
        <taxon>Arthrospiribacter</taxon>
    </lineage>
</organism>
<dbReference type="AlphaFoldDB" id="A0A951MEQ4"/>
<sequence length="185" mass="20952">MRKLSIVAVALVFGLVGCISDDANYNVQLERDMQAIENYLQENPIASVKEFKDDPTGLRIFWQELSESEIEPELGDTIFVNYTGKLLSNAVFDTSIESVARENNIYDSSRPYQPLAFLFGYGQVILGFEFTISKMEEGDKATTIFPSIFGYGTEERPSIPRNSPLIYEMELVRIGKIRTEDPENI</sequence>
<evidence type="ECO:0000256" key="3">
    <source>
        <dbReference type="ARBA" id="ARBA00023110"/>
    </source>
</evidence>
<evidence type="ECO:0000256" key="2">
    <source>
        <dbReference type="ARBA" id="ARBA00006577"/>
    </source>
</evidence>
<dbReference type="PANTHER" id="PTHR43811:SF19">
    <property type="entry name" value="39 KDA FK506-BINDING NUCLEAR PROTEIN"/>
    <property type="match status" value="1"/>
</dbReference>
<feature type="domain" description="PPIase FKBP-type" evidence="7">
    <location>
        <begin position="75"/>
        <end position="175"/>
    </location>
</feature>
<accession>A0A951MEQ4</accession>
<gene>
    <name evidence="8" type="ORF">EGN73_16235</name>
</gene>
<keyword evidence="9" id="KW-1185">Reference proteome</keyword>
<keyword evidence="3 5" id="KW-0697">Rotamase</keyword>
<comment type="catalytic activity">
    <reaction evidence="1 5 6">
        <text>[protein]-peptidylproline (omega=180) = [protein]-peptidylproline (omega=0)</text>
        <dbReference type="Rhea" id="RHEA:16237"/>
        <dbReference type="Rhea" id="RHEA-COMP:10747"/>
        <dbReference type="Rhea" id="RHEA-COMP:10748"/>
        <dbReference type="ChEBI" id="CHEBI:83833"/>
        <dbReference type="ChEBI" id="CHEBI:83834"/>
        <dbReference type="EC" id="5.2.1.8"/>
    </reaction>
</comment>